<evidence type="ECO:0000313" key="1">
    <source>
        <dbReference type="EMBL" id="TFD96665.1"/>
    </source>
</evidence>
<sequence length="126" mass="14206">MIDIDIDLSGFDEIFNQINEAEHKFILKLQRIGEMYVGVARSKGSYKDRTGNLRNANSYRLYKDGRVLYENIGPSVTGVFMDQYKHGVGIELVCGNGMEYCTYVEGKGYDVVSSGFLKAESEARKL</sequence>
<comment type="caution">
    <text evidence="1">The sequence shown here is derived from an EMBL/GenBank/DDBJ whole genome shotgun (WGS) entry which is preliminary data.</text>
</comment>
<proteinExistence type="predicted"/>
<dbReference type="EMBL" id="SOML01000004">
    <property type="protein sequence ID" value="TFD96665.1"/>
    <property type="molecule type" value="Genomic_DNA"/>
</dbReference>
<gene>
    <name evidence="1" type="ORF">E2605_07550</name>
</gene>
<dbReference type="AlphaFoldDB" id="A0A4Y8L1X4"/>
<name>A0A4Y8L1X4_9BACT</name>
<keyword evidence="2" id="KW-1185">Reference proteome</keyword>
<dbReference type="RefSeq" id="WP_134435987.1">
    <property type="nucleotide sequence ID" value="NZ_SOML01000004.1"/>
</dbReference>
<organism evidence="1 2">
    <name type="scientific">Dysgonomonas capnocytophagoides</name>
    <dbReference type="NCBI Taxonomy" id="45254"/>
    <lineage>
        <taxon>Bacteria</taxon>
        <taxon>Pseudomonadati</taxon>
        <taxon>Bacteroidota</taxon>
        <taxon>Bacteroidia</taxon>
        <taxon>Bacteroidales</taxon>
        <taxon>Dysgonomonadaceae</taxon>
        <taxon>Dysgonomonas</taxon>
    </lineage>
</organism>
<reference evidence="1 2" key="1">
    <citation type="submission" date="2019-03" db="EMBL/GenBank/DDBJ databases">
        <title>San Antonio Military Medical Center submission to MRSN (WRAIR), pending publication.</title>
        <authorList>
            <person name="Blyth D.M."/>
            <person name="Mccarthy S.L."/>
            <person name="Schall S.E."/>
            <person name="Stam J.A."/>
            <person name="Ong A.C."/>
            <person name="Mcgann P.T."/>
        </authorList>
    </citation>
    <scope>NUCLEOTIDE SEQUENCE [LARGE SCALE GENOMIC DNA]</scope>
    <source>
        <strain evidence="1 2">MRSN571793</strain>
    </source>
</reference>
<protein>
    <recommendedName>
        <fullName evidence="3">HK97 gp10 family phage protein</fullName>
    </recommendedName>
</protein>
<dbReference type="Proteomes" id="UP000297861">
    <property type="component" value="Unassembled WGS sequence"/>
</dbReference>
<evidence type="ECO:0008006" key="3">
    <source>
        <dbReference type="Google" id="ProtNLM"/>
    </source>
</evidence>
<dbReference type="OrthoDB" id="770653at2"/>
<evidence type="ECO:0000313" key="2">
    <source>
        <dbReference type="Proteomes" id="UP000297861"/>
    </source>
</evidence>
<accession>A0A4Y8L1X4</accession>